<sequence length="305" mass="34550">MSVRKISLSQLYEAYEKSFKTFLDHSTARQAIVKCVQGGIKLALEKISPLDKNEPFNILGVGSGKGEMDLFIIQFIASQLKASGCGTKPAIHSLVVEPSSFLLEKFKTSAASLPDTLTDLAQVSFEWQQLTFQEYKQKCAVQDKKSPSFDLIHFIHSIYYMDAADTLRTCFEQQLGAEGAILCLVQTERSFFAKIQRRFRGRLTFGSDMVVYTDKDLSKIAEENGWKYEVIRQEFSVDVSLCFGEPSEQGDRLFDFLTHQKDFRSTADQELMRDVLDFFGEFIVVDKNGNKLIKGPEMAAVVIYK</sequence>
<evidence type="ECO:0000313" key="1">
    <source>
        <dbReference type="EMBL" id="CAH3039455.1"/>
    </source>
</evidence>
<keyword evidence="2" id="KW-1185">Reference proteome</keyword>
<dbReference type="Proteomes" id="UP001159427">
    <property type="component" value="Unassembled WGS sequence"/>
</dbReference>
<protein>
    <recommendedName>
        <fullName evidence="3">Histamine N-methyltransferase</fullName>
    </recommendedName>
</protein>
<reference evidence="1 2" key="1">
    <citation type="submission" date="2022-05" db="EMBL/GenBank/DDBJ databases">
        <authorList>
            <consortium name="Genoscope - CEA"/>
            <person name="William W."/>
        </authorList>
    </citation>
    <scope>NUCLEOTIDE SEQUENCE [LARGE SCALE GENOMIC DNA]</scope>
</reference>
<evidence type="ECO:0000313" key="2">
    <source>
        <dbReference type="Proteomes" id="UP001159427"/>
    </source>
</evidence>
<name>A0ABN8N0F5_9CNID</name>
<proteinExistence type="predicted"/>
<organism evidence="1 2">
    <name type="scientific">Porites evermanni</name>
    <dbReference type="NCBI Taxonomy" id="104178"/>
    <lineage>
        <taxon>Eukaryota</taxon>
        <taxon>Metazoa</taxon>
        <taxon>Cnidaria</taxon>
        <taxon>Anthozoa</taxon>
        <taxon>Hexacorallia</taxon>
        <taxon>Scleractinia</taxon>
        <taxon>Fungiina</taxon>
        <taxon>Poritidae</taxon>
        <taxon>Porites</taxon>
    </lineage>
</organism>
<dbReference type="InterPro" id="IPR029063">
    <property type="entry name" value="SAM-dependent_MTases_sf"/>
</dbReference>
<gene>
    <name evidence="1" type="ORF">PEVE_00039956</name>
</gene>
<dbReference type="Gene3D" id="3.40.50.150">
    <property type="entry name" value="Vaccinia Virus protein VP39"/>
    <property type="match status" value="1"/>
</dbReference>
<comment type="caution">
    <text evidence="1">The sequence shown here is derived from an EMBL/GenBank/DDBJ whole genome shotgun (WGS) entry which is preliminary data.</text>
</comment>
<dbReference type="EMBL" id="CALNXI010000717">
    <property type="protein sequence ID" value="CAH3039455.1"/>
    <property type="molecule type" value="Genomic_DNA"/>
</dbReference>
<accession>A0ABN8N0F5</accession>
<dbReference type="SUPFAM" id="SSF53335">
    <property type="entry name" value="S-adenosyl-L-methionine-dependent methyltransferases"/>
    <property type="match status" value="1"/>
</dbReference>
<evidence type="ECO:0008006" key="3">
    <source>
        <dbReference type="Google" id="ProtNLM"/>
    </source>
</evidence>